<sequence length="59" mass="6861">MSNKYVISHNGKFYAGVENNKAKFGSKEDAIEFNDFQKVSEEVVSLEKDGYLYCYIKRK</sequence>
<accession>A0A9X0MJY0</accession>
<protein>
    <submittedName>
        <fullName evidence="1">Uncharacterized protein</fullName>
    </submittedName>
</protein>
<dbReference type="EMBL" id="LOMO01000001">
    <property type="protein sequence ID" value="KXY51055.1"/>
    <property type="molecule type" value="Genomic_DNA"/>
</dbReference>
<name>A0A9X0MJY0_BACCE</name>
<comment type="caution">
    <text evidence="1">The sequence shown here is derived from an EMBL/GenBank/DDBJ whole genome shotgun (WGS) entry which is preliminary data.</text>
</comment>
<dbReference type="AlphaFoldDB" id="A0A9X0MJY0"/>
<organism evidence="1 2">
    <name type="scientific">Bacillus cereus</name>
    <dbReference type="NCBI Taxonomy" id="1396"/>
    <lineage>
        <taxon>Bacteria</taxon>
        <taxon>Bacillati</taxon>
        <taxon>Bacillota</taxon>
        <taxon>Bacilli</taxon>
        <taxon>Bacillales</taxon>
        <taxon>Bacillaceae</taxon>
        <taxon>Bacillus</taxon>
        <taxon>Bacillus cereus group</taxon>
    </lineage>
</organism>
<reference evidence="1 2" key="1">
    <citation type="submission" date="2015-12" db="EMBL/GenBank/DDBJ databases">
        <title>Bacillus cereus Group isolate.</title>
        <authorList>
            <person name="Kovac J."/>
        </authorList>
    </citation>
    <scope>NUCLEOTIDE SEQUENCE [LARGE SCALE GENOMIC DNA]</scope>
    <source>
        <strain evidence="1 2">FSL K6-0073</strain>
    </source>
</reference>
<gene>
    <name evidence="1" type="ORF">AT268_31625</name>
</gene>
<dbReference type="Proteomes" id="UP000075476">
    <property type="component" value="Unassembled WGS sequence"/>
</dbReference>
<evidence type="ECO:0000313" key="2">
    <source>
        <dbReference type="Proteomes" id="UP000075476"/>
    </source>
</evidence>
<dbReference type="RefSeq" id="WP_061662396.1">
    <property type="nucleotide sequence ID" value="NZ_LOMO01000001.1"/>
</dbReference>
<proteinExistence type="predicted"/>
<evidence type="ECO:0000313" key="1">
    <source>
        <dbReference type="EMBL" id="KXY51055.1"/>
    </source>
</evidence>